<keyword evidence="2 5" id="KW-0690">Ribosome biogenesis</keyword>
<dbReference type="InterPro" id="IPR027275">
    <property type="entry name" value="PRC-brl_dom"/>
</dbReference>
<dbReference type="Gene3D" id="2.30.30.240">
    <property type="entry name" value="PRC-barrel domain"/>
    <property type="match status" value="1"/>
</dbReference>
<evidence type="ECO:0000256" key="2">
    <source>
        <dbReference type="ARBA" id="ARBA00022517"/>
    </source>
</evidence>
<keyword evidence="3 5" id="KW-0698">rRNA processing</keyword>
<dbReference type="GO" id="GO:0043022">
    <property type="term" value="F:ribosome binding"/>
    <property type="evidence" value="ECO:0007669"/>
    <property type="project" value="InterPro"/>
</dbReference>
<comment type="subcellular location">
    <subcellularLocation>
        <location evidence="5">Cytoplasm</location>
    </subcellularLocation>
</comment>
<name>A0A4R6U9E1_9BACI</name>
<dbReference type="RefSeq" id="WP_133579270.1">
    <property type="nucleotide sequence ID" value="NZ_SNYJ01000002.1"/>
</dbReference>
<dbReference type="GO" id="GO:0005737">
    <property type="term" value="C:cytoplasm"/>
    <property type="evidence" value="ECO:0007669"/>
    <property type="project" value="UniProtKB-SubCell"/>
</dbReference>
<dbReference type="Pfam" id="PF01782">
    <property type="entry name" value="RimM"/>
    <property type="match status" value="1"/>
</dbReference>
<dbReference type="AlphaFoldDB" id="A0A4R6U9E1"/>
<protein>
    <recommendedName>
        <fullName evidence="5">Ribosome maturation factor RimM</fullName>
    </recommendedName>
</protein>
<dbReference type="OrthoDB" id="9810331at2"/>
<comment type="caution">
    <text evidence="8">The sequence shown here is derived from an EMBL/GenBank/DDBJ whole genome shotgun (WGS) entry which is preliminary data.</text>
</comment>
<dbReference type="InterPro" id="IPR009000">
    <property type="entry name" value="Transl_B-barrel_sf"/>
</dbReference>
<gene>
    <name evidence="5" type="primary">rimM</name>
    <name evidence="8" type="ORF">EV213_102436</name>
</gene>
<comment type="subunit">
    <text evidence="5">Binds ribosomal protein uS19.</text>
</comment>
<evidence type="ECO:0000259" key="7">
    <source>
        <dbReference type="Pfam" id="PF05239"/>
    </source>
</evidence>
<evidence type="ECO:0000313" key="9">
    <source>
        <dbReference type="Proteomes" id="UP000295632"/>
    </source>
</evidence>
<dbReference type="GO" id="GO:0042274">
    <property type="term" value="P:ribosomal small subunit biogenesis"/>
    <property type="evidence" value="ECO:0007669"/>
    <property type="project" value="UniProtKB-UniRule"/>
</dbReference>
<keyword evidence="4 5" id="KW-0143">Chaperone</keyword>
<evidence type="ECO:0000256" key="3">
    <source>
        <dbReference type="ARBA" id="ARBA00022552"/>
    </source>
</evidence>
<comment type="function">
    <text evidence="5">An accessory protein needed during the final step in the assembly of 30S ribosomal subunit, possibly for assembly of the head region. Essential for efficient processing of 16S rRNA. May be needed both before and after RbfA during the maturation of 16S rRNA. It has affinity for free ribosomal 30S subunits but not for 70S ribosomes.</text>
</comment>
<evidence type="ECO:0000256" key="4">
    <source>
        <dbReference type="ARBA" id="ARBA00023186"/>
    </source>
</evidence>
<dbReference type="InterPro" id="IPR002676">
    <property type="entry name" value="RimM_N"/>
</dbReference>
<dbReference type="Pfam" id="PF05239">
    <property type="entry name" value="PRC"/>
    <property type="match status" value="1"/>
</dbReference>
<evidence type="ECO:0000256" key="1">
    <source>
        <dbReference type="ARBA" id="ARBA00022490"/>
    </source>
</evidence>
<dbReference type="SUPFAM" id="SSF50447">
    <property type="entry name" value="Translation proteins"/>
    <property type="match status" value="1"/>
</dbReference>
<sequence length="173" mass="20124">MEWYRVGRLVNTHGIKGEVRVLATTDFPEERFAPEEKVYCFLDSKQPKELTISHCRRHKTFYLLQFDEASTFTEVEGLKGHDLWIREEQLHDLDEGEFYYHEIRGLRVITADGQAIGTIRDIIETGANDVWVVKRSEPGKKDVLLPYIDDVVKKIDLEENTVVVELLEGLMDE</sequence>
<evidence type="ECO:0000313" key="8">
    <source>
        <dbReference type="EMBL" id="TDQ42402.1"/>
    </source>
</evidence>
<evidence type="ECO:0000256" key="5">
    <source>
        <dbReference type="HAMAP-Rule" id="MF_00014"/>
    </source>
</evidence>
<evidence type="ECO:0000259" key="6">
    <source>
        <dbReference type="Pfam" id="PF01782"/>
    </source>
</evidence>
<dbReference type="Gene3D" id="2.40.30.60">
    <property type="entry name" value="RimM"/>
    <property type="match status" value="1"/>
</dbReference>
<reference evidence="8 9" key="1">
    <citation type="submission" date="2019-03" db="EMBL/GenBank/DDBJ databases">
        <title>Genomic Encyclopedia of Type Strains, Phase IV (KMG-IV): sequencing the most valuable type-strain genomes for metagenomic binning, comparative biology and taxonomic classification.</title>
        <authorList>
            <person name="Goeker M."/>
        </authorList>
    </citation>
    <scope>NUCLEOTIDE SEQUENCE [LARGE SCALE GENOMIC DNA]</scope>
    <source>
        <strain evidence="8 9">DSM 28697</strain>
    </source>
</reference>
<dbReference type="GO" id="GO:0006364">
    <property type="term" value="P:rRNA processing"/>
    <property type="evidence" value="ECO:0007669"/>
    <property type="project" value="UniProtKB-UniRule"/>
</dbReference>
<dbReference type="SUPFAM" id="SSF50346">
    <property type="entry name" value="PRC-barrel domain"/>
    <property type="match status" value="1"/>
</dbReference>
<organism evidence="8 9">
    <name type="scientific">Aureibacillus halotolerans</name>
    <dbReference type="NCBI Taxonomy" id="1508390"/>
    <lineage>
        <taxon>Bacteria</taxon>
        <taxon>Bacillati</taxon>
        <taxon>Bacillota</taxon>
        <taxon>Bacilli</taxon>
        <taxon>Bacillales</taxon>
        <taxon>Bacillaceae</taxon>
        <taxon>Aureibacillus</taxon>
    </lineage>
</organism>
<comment type="domain">
    <text evidence="5">The PRC barrel domain binds ribosomal protein uS19.</text>
</comment>
<feature type="domain" description="RimM N-terminal" evidence="6">
    <location>
        <begin position="6"/>
        <end position="89"/>
    </location>
</feature>
<dbReference type="PANTHER" id="PTHR33692">
    <property type="entry name" value="RIBOSOME MATURATION FACTOR RIMM"/>
    <property type="match status" value="1"/>
</dbReference>
<dbReference type="NCBIfam" id="TIGR02273">
    <property type="entry name" value="16S_RimM"/>
    <property type="match status" value="1"/>
</dbReference>
<dbReference type="InterPro" id="IPR011033">
    <property type="entry name" value="PRC_barrel-like_sf"/>
</dbReference>
<dbReference type="EMBL" id="SNYJ01000002">
    <property type="protein sequence ID" value="TDQ42402.1"/>
    <property type="molecule type" value="Genomic_DNA"/>
</dbReference>
<comment type="similarity">
    <text evidence="5">Belongs to the RimM family.</text>
</comment>
<keyword evidence="9" id="KW-1185">Reference proteome</keyword>
<dbReference type="GO" id="GO:0005840">
    <property type="term" value="C:ribosome"/>
    <property type="evidence" value="ECO:0007669"/>
    <property type="project" value="InterPro"/>
</dbReference>
<proteinExistence type="inferred from homology"/>
<dbReference type="HAMAP" id="MF_00014">
    <property type="entry name" value="Ribosome_mat_RimM"/>
    <property type="match status" value="1"/>
</dbReference>
<keyword evidence="1 5" id="KW-0963">Cytoplasm</keyword>
<dbReference type="InterPro" id="IPR011961">
    <property type="entry name" value="RimM"/>
</dbReference>
<accession>A0A4R6U9E1</accession>
<dbReference type="Proteomes" id="UP000295632">
    <property type="component" value="Unassembled WGS sequence"/>
</dbReference>
<dbReference type="PANTHER" id="PTHR33692:SF1">
    <property type="entry name" value="RIBOSOME MATURATION FACTOR RIMM"/>
    <property type="match status" value="1"/>
</dbReference>
<feature type="domain" description="PRC-barrel" evidence="7">
    <location>
        <begin position="95"/>
        <end position="170"/>
    </location>
</feature>
<dbReference type="InterPro" id="IPR036976">
    <property type="entry name" value="RimM_N_sf"/>
</dbReference>